<dbReference type="EMBL" id="ML769644">
    <property type="protein sequence ID" value="KAE9390843.1"/>
    <property type="molecule type" value="Genomic_DNA"/>
</dbReference>
<dbReference type="AlphaFoldDB" id="A0A6A4GZE7"/>
<dbReference type="GO" id="GO:0003676">
    <property type="term" value="F:nucleic acid binding"/>
    <property type="evidence" value="ECO:0007669"/>
    <property type="project" value="InterPro"/>
</dbReference>
<sequence>YMLQMARIAPQEDMLIFIDEAARNRRTSHRRYGLSFRGNHCVQRQYFVRSQRVSILPALTINRIIGYDIIAGSVTATTFIRFLHQHVIPYTTPYPGP</sequence>
<protein>
    <recommendedName>
        <fullName evidence="1">Tc1-like transposase DDE domain-containing protein</fullName>
    </recommendedName>
</protein>
<dbReference type="InterPro" id="IPR038717">
    <property type="entry name" value="Tc1-like_DDE_dom"/>
</dbReference>
<feature type="non-terminal residue" evidence="2">
    <location>
        <position position="1"/>
    </location>
</feature>
<dbReference type="OrthoDB" id="2142724at2759"/>
<evidence type="ECO:0000259" key="1">
    <source>
        <dbReference type="Pfam" id="PF13358"/>
    </source>
</evidence>
<keyword evidence="3" id="KW-1185">Reference proteome</keyword>
<evidence type="ECO:0000313" key="2">
    <source>
        <dbReference type="EMBL" id="KAE9390843.1"/>
    </source>
</evidence>
<dbReference type="Proteomes" id="UP000799118">
    <property type="component" value="Unassembled WGS sequence"/>
</dbReference>
<evidence type="ECO:0000313" key="3">
    <source>
        <dbReference type="Proteomes" id="UP000799118"/>
    </source>
</evidence>
<reference evidence="2" key="1">
    <citation type="journal article" date="2019" name="Environ. Microbiol.">
        <title>Fungal ecological strategies reflected in gene transcription - a case study of two litter decomposers.</title>
        <authorList>
            <person name="Barbi F."/>
            <person name="Kohler A."/>
            <person name="Barry K."/>
            <person name="Baskaran P."/>
            <person name="Daum C."/>
            <person name="Fauchery L."/>
            <person name="Ihrmark K."/>
            <person name="Kuo A."/>
            <person name="LaButti K."/>
            <person name="Lipzen A."/>
            <person name="Morin E."/>
            <person name="Grigoriev I.V."/>
            <person name="Henrissat B."/>
            <person name="Lindahl B."/>
            <person name="Martin F."/>
        </authorList>
    </citation>
    <scope>NUCLEOTIDE SEQUENCE</scope>
    <source>
        <strain evidence="2">JB14</strain>
    </source>
</reference>
<feature type="domain" description="Tc1-like transposase DDE" evidence="1">
    <location>
        <begin position="15"/>
        <end position="92"/>
    </location>
</feature>
<dbReference type="Gene3D" id="3.30.420.10">
    <property type="entry name" value="Ribonuclease H-like superfamily/Ribonuclease H"/>
    <property type="match status" value="1"/>
</dbReference>
<gene>
    <name evidence="2" type="ORF">BT96DRAFT_784319</name>
</gene>
<proteinExistence type="predicted"/>
<feature type="non-terminal residue" evidence="2">
    <location>
        <position position="97"/>
    </location>
</feature>
<name>A0A6A4GZE7_9AGAR</name>
<dbReference type="InterPro" id="IPR036397">
    <property type="entry name" value="RNaseH_sf"/>
</dbReference>
<accession>A0A6A4GZE7</accession>
<organism evidence="2 3">
    <name type="scientific">Gymnopus androsaceus JB14</name>
    <dbReference type="NCBI Taxonomy" id="1447944"/>
    <lineage>
        <taxon>Eukaryota</taxon>
        <taxon>Fungi</taxon>
        <taxon>Dikarya</taxon>
        <taxon>Basidiomycota</taxon>
        <taxon>Agaricomycotina</taxon>
        <taxon>Agaricomycetes</taxon>
        <taxon>Agaricomycetidae</taxon>
        <taxon>Agaricales</taxon>
        <taxon>Marasmiineae</taxon>
        <taxon>Omphalotaceae</taxon>
        <taxon>Gymnopus</taxon>
    </lineage>
</organism>
<dbReference type="Pfam" id="PF13358">
    <property type="entry name" value="DDE_3"/>
    <property type="match status" value="1"/>
</dbReference>